<keyword evidence="2" id="KW-0722">Serine protease inhibitor</keyword>
<organism evidence="6 7">
    <name type="scientific">Pararge aegeria aegeria</name>
    <dbReference type="NCBI Taxonomy" id="348720"/>
    <lineage>
        <taxon>Eukaryota</taxon>
        <taxon>Metazoa</taxon>
        <taxon>Ecdysozoa</taxon>
        <taxon>Arthropoda</taxon>
        <taxon>Hexapoda</taxon>
        <taxon>Insecta</taxon>
        <taxon>Pterygota</taxon>
        <taxon>Neoptera</taxon>
        <taxon>Endopterygota</taxon>
        <taxon>Lepidoptera</taxon>
        <taxon>Glossata</taxon>
        <taxon>Ditrysia</taxon>
        <taxon>Papilionoidea</taxon>
        <taxon>Nymphalidae</taxon>
        <taxon>Satyrinae</taxon>
        <taxon>Satyrini</taxon>
        <taxon>Parargina</taxon>
        <taxon>Pararge</taxon>
    </lineage>
</organism>
<proteinExistence type="inferred from homology"/>
<dbReference type="PANTHER" id="PTHR11461">
    <property type="entry name" value="SERINE PROTEASE INHIBITOR, SERPIN"/>
    <property type="match status" value="1"/>
</dbReference>
<dbReference type="SMART" id="SM00093">
    <property type="entry name" value="SERPIN"/>
    <property type="match status" value="1"/>
</dbReference>
<dbReference type="Gene3D" id="2.30.39.10">
    <property type="entry name" value="Alpha-1-antitrypsin, domain 1"/>
    <property type="match status" value="1"/>
</dbReference>
<dbReference type="Pfam" id="PF00079">
    <property type="entry name" value="Serpin"/>
    <property type="match status" value="1"/>
</dbReference>
<evidence type="ECO:0000259" key="5">
    <source>
        <dbReference type="SMART" id="SM00093"/>
    </source>
</evidence>
<protein>
    <submittedName>
        <fullName evidence="6">Jg20014 protein</fullName>
    </submittedName>
</protein>
<dbReference type="GO" id="GO:0005615">
    <property type="term" value="C:extracellular space"/>
    <property type="evidence" value="ECO:0007669"/>
    <property type="project" value="InterPro"/>
</dbReference>
<gene>
    <name evidence="6" type="primary">jg20014</name>
    <name evidence="6" type="ORF">PAEG_LOCUS9514</name>
</gene>
<dbReference type="InterPro" id="IPR000215">
    <property type="entry name" value="Serpin_fam"/>
</dbReference>
<keyword evidence="1" id="KW-0646">Protease inhibitor</keyword>
<dbReference type="Proteomes" id="UP000838756">
    <property type="component" value="Unassembled WGS sequence"/>
</dbReference>
<dbReference type="AlphaFoldDB" id="A0A8S4R305"/>
<dbReference type="InterPro" id="IPR042185">
    <property type="entry name" value="Serpin_sf_2"/>
</dbReference>
<evidence type="ECO:0000256" key="2">
    <source>
        <dbReference type="ARBA" id="ARBA00022900"/>
    </source>
</evidence>
<evidence type="ECO:0000256" key="4">
    <source>
        <dbReference type="SAM" id="SignalP"/>
    </source>
</evidence>
<dbReference type="PANTHER" id="PTHR11461:SF367">
    <property type="entry name" value="GH21475P-RELATED"/>
    <property type="match status" value="1"/>
</dbReference>
<dbReference type="InterPro" id="IPR023796">
    <property type="entry name" value="Serpin_dom"/>
</dbReference>
<dbReference type="InterPro" id="IPR036186">
    <property type="entry name" value="Serpin_sf"/>
</dbReference>
<name>A0A8S4R305_9NEOP</name>
<dbReference type="CDD" id="cd19598">
    <property type="entry name" value="serpin77Ba-like_insects"/>
    <property type="match status" value="1"/>
</dbReference>
<comment type="caution">
    <text evidence="6">The sequence shown here is derived from an EMBL/GenBank/DDBJ whole genome shotgun (WGS) entry which is preliminary data.</text>
</comment>
<dbReference type="InterPro" id="IPR042178">
    <property type="entry name" value="Serpin_sf_1"/>
</dbReference>
<accession>A0A8S4R305</accession>
<feature type="chain" id="PRO_5035933083" evidence="4">
    <location>
        <begin position="19"/>
        <end position="415"/>
    </location>
</feature>
<sequence length="415" mass="46766">MRCSVFVCCAILLSTCNSQLTEVKQMLNNTSLHTGLSEKIGNFSIELLYHTTQAQDKIANLIISPITVWTILAVIAEGADEQTLAQLNRALRLTPRLKDETQKEYQEIVKWLQVKTTTVELQKLNSMFMDEQNTPQRDFVEAARGYDTHLISVNFSDPNVTANSINNLVSSVTHGRISQLVDSSNIADSKLILTSVLYFKAQWTVSFNSSLTTKQPFSDSTGKQLGEVNMMYRRHTYPFANIVTLQARVLEVAYGKDNRLSMLIMLPNPGVSLNEMFYNFGNVSLDTIFDELKVSVEQYGEDEIDCFIPRFKIESSLQLNDALKRMGIVDLFDERKARLPLMSYLPVHVSQIIHKAEIEVTEEGTVASAASAAEFSNRISSVIRFEANRPFCYLIIEKVTNSIVFGGVTFFWSVC</sequence>
<dbReference type="Gene3D" id="3.30.497.10">
    <property type="entry name" value="Antithrombin, subunit I, domain 2"/>
    <property type="match status" value="1"/>
</dbReference>
<feature type="signal peptide" evidence="4">
    <location>
        <begin position="1"/>
        <end position="18"/>
    </location>
</feature>
<dbReference type="GO" id="GO:0004867">
    <property type="term" value="F:serine-type endopeptidase inhibitor activity"/>
    <property type="evidence" value="ECO:0007669"/>
    <property type="project" value="UniProtKB-KW"/>
</dbReference>
<evidence type="ECO:0000313" key="6">
    <source>
        <dbReference type="EMBL" id="CAH2230265.1"/>
    </source>
</evidence>
<reference evidence="6" key="1">
    <citation type="submission" date="2022-03" db="EMBL/GenBank/DDBJ databases">
        <authorList>
            <person name="Lindestad O."/>
        </authorList>
    </citation>
    <scope>NUCLEOTIDE SEQUENCE</scope>
</reference>
<keyword evidence="7" id="KW-1185">Reference proteome</keyword>
<keyword evidence="4" id="KW-0732">Signal</keyword>
<dbReference type="EMBL" id="CAKXAJ010024785">
    <property type="protein sequence ID" value="CAH2230265.1"/>
    <property type="molecule type" value="Genomic_DNA"/>
</dbReference>
<comment type="similarity">
    <text evidence="3">Belongs to the serpin family.</text>
</comment>
<feature type="domain" description="Serpin" evidence="5">
    <location>
        <begin position="45"/>
        <end position="412"/>
    </location>
</feature>
<evidence type="ECO:0000313" key="7">
    <source>
        <dbReference type="Proteomes" id="UP000838756"/>
    </source>
</evidence>
<evidence type="ECO:0000256" key="3">
    <source>
        <dbReference type="RuleBase" id="RU000411"/>
    </source>
</evidence>
<dbReference type="SUPFAM" id="SSF56574">
    <property type="entry name" value="Serpins"/>
    <property type="match status" value="1"/>
</dbReference>
<dbReference type="OrthoDB" id="9440847at2759"/>
<evidence type="ECO:0000256" key="1">
    <source>
        <dbReference type="ARBA" id="ARBA00022690"/>
    </source>
</evidence>